<evidence type="ECO:0000256" key="2">
    <source>
        <dbReference type="ARBA" id="ARBA00005061"/>
    </source>
</evidence>
<evidence type="ECO:0000256" key="3">
    <source>
        <dbReference type="ARBA" id="ARBA00008900"/>
    </source>
</evidence>
<evidence type="ECO:0000256" key="6">
    <source>
        <dbReference type="ARBA" id="ARBA00022833"/>
    </source>
</evidence>
<keyword evidence="9" id="KW-0671">Queuosine biosynthesis</keyword>
<evidence type="ECO:0000256" key="7">
    <source>
        <dbReference type="ARBA" id="ARBA00023239"/>
    </source>
</evidence>
<dbReference type="GO" id="GO:0008616">
    <property type="term" value="P:tRNA queuosine(34) biosynthetic process"/>
    <property type="evidence" value="ECO:0007669"/>
    <property type="project" value="UniProtKB-KW"/>
</dbReference>
<evidence type="ECO:0000256" key="4">
    <source>
        <dbReference type="ARBA" id="ARBA00018141"/>
    </source>
</evidence>
<gene>
    <name evidence="11" type="ORF">DDZ18_10745</name>
</gene>
<evidence type="ECO:0000313" key="11">
    <source>
        <dbReference type="EMBL" id="PWE16680.1"/>
    </source>
</evidence>
<dbReference type="GO" id="GO:0070497">
    <property type="term" value="F:6-carboxytetrahydropterin synthase activity"/>
    <property type="evidence" value="ECO:0007669"/>
    <property type="project" value="UniProtKB-EC"/>
</dbReference>
<evidence type="ECO:0000313" key="12">
    <source>
        <dbReference type="Proteomes" id="UP000245168"/>
    </source>
</evidence>
<protein>
    <recommendedName>
        <fullName evidence="4 9">6-carboxy-5,6,7,8-tetrahydropterin synthase</fullName>
        <ecNumber evidence="9">4.-.-.-</ecNumber>
    </recommendedName>
</protein>
<keyword evidence="6 9" id="KW-0862">Zinc</keyword>
<comment type="cofactor">
    <cofactor evidence="9 10">
        <name>Zn(2+)</name>
        <dbReference type="ChEBI" id="CHEBI:29105"/>
    </cofactor>
    <text evidence="9 10">Binds 1 zinc ion per subunit.</text>
</comment>
<dbReference type="RefSeq" id="WP_109253403.1">
    <property type="nucleotide sequence ID" value="NZ_QEXV01000005.1"/>
</dbReference>
<dbReference type="GO" id="GO:0046872">
    <property type="term" value="F:metal ion binding"/>
    <property type="evidence" value="ECO:0007669"/>
    <property type="project" value="UniProtKB-KW"/>
</dbReference>
<dbReference type="AlphaFoldDB" id="A0A2U2BRP0"/>
<sequence>MSDLRLEISKDFAFDAAHYFQFKDGDHPFSRMHGHSFAGTVTLSGEPAAESGMVKDFWEIDAEIAKLRDQLDHRLLNEVEGLEHPSLEALARWVFERLDPVLPGLIAVEIRRPSCGEKAVVRRG</sequence>
<keyword evidence="5 9" id="KW-0479">Metal-binding</keyword>
<dbReference type="PANTHER" id="PTHR12589">
    <property type="entry name" value="PYRUVOYL TETRAHYDROBIOPTERIN SYNTHASE"/>
    <property type="match status" value="1"/>
</dbReference>
<organism evidence="11 12">
    <name type="scientific">Marinicauda salina</name>
    <dbReference type="NCBI Taxonomy" id="2135793"/>
    <lineage>
        <taxon>Bacteria</taxon>
        <taxon>Pseudomonadati</taxon>
        <taxon>Pseudomonadota</taxon>
        <taxon>Alphaproteobacteria</taxon>
        <taxon>Maricaulales</taxon>
        <taxon>Maricaulaceae</taxon>
        <taxon>Marinicauda</taxon>
    </lineage>
</organism>
<keyword evidence="7 9" id="KW-0456">Lyase</keyword>
<evidence type="ECO:0000256" key="10">
    <source>
        <dbReference type="PIRSR" id="PIRSR006113-2"/>
    </source>
</evidence>
<comment type="catalytic activity">
    <reaction evidence="8 9">
        <text>7,8-dihydroneopterin 3'-triphosphate + H2O = 6-carboxy-5,6,7,8-tetrahydropterin + triphosphate + acetaldehyde + 2 H(+)</text>
        <dbReference type="Rhea" id="RHEA:27966"/>
        <dbReference type="ChEBI" id="CHEBI:15343"/>
        <dbReference type="ChEBI" id="CHEBI:15377"/>
        <dbReference type="ChEBI" id="CHEBI:15378"/>
        <dbReference type="ChEBI" id="CHEBI:18036"/>
        <dbReference type="ChEBI" id="CHEBI:58462"/>
        <dbReference type="ChEBI" id="CHEBI:61032"/>
        <dbReference type="EC" id="4.1.2.50"/>
    </reaction>
</comment>
<evidence type="ECO:0000256" key="9">
    <source>
        <dbReference type="PIRNR" id="PIRNR006113"/>
    </source>
</evidence>
<comment type="function">
    <text evidence="1">Catalyzes the conversion of 7,8-dihydroneopterin triphosphate (H2NTP) to 6-carboxy-5,6,7,8-tetrahydropterin (CPH4) and acetaldehyde.</text>
</comment>
<dbReference type="EMBL" id="QEXV01000005">
    <property type="protein sequence ID" value="PWE16680.1"/>
    <property type="molecule type" value="Genomic_DNA"/>
</dbReference>
<dbReference type="PIRSF" id="PIRSF006113">
    <property type="entry name" value="PTP_synth"/>
    <property type="match status" value="1"/>
</dbReference>
<dbReference type="PANTHER" id="PTHR12589:SF7">
    <property type="entry name" value="6-PYRUVOYL TETRAHYDROBIOPTERIN SYNTHASE"/>
    <property type="match status" value="1"/>
</dbReference>
<reference evidence="12" key="1">
    <citation type="submission" date="2018-05" db="EMBL/GenBank/DDBJ databases">
        <authorList>
            <person name="Liu B.-T."/>
        </authorList>
    </citation>
    <scope>NUCLEOTIDE SEQUENCE [LARGE SCALE GENOMIC DNA]</scope>
    <source>
        <strain evidence="12">WD6-1</strain>
    </source>
</reference>
<dbReference type="OrthoDB" id="9804698at2"/>
<feature type="binding site" evidence="10">
    <location>
        <position position="35"/>
    </location>
    <ligand>
        <name>Zn(2+)</name>
        <dbReference type="ChEBI" id="CHEBI:29105"/>
    </ligand>
</feature>
<evidence type="ECO:0000256" key="5">
    <source>
        <dbReference type="ARBA" id="ARBA00022723"/>
    </source>
</evidence>
<dbReference type="Proteomes" id="UP000245168">
    <property type="component" value="Unassembled WGS sequence"/>
</dbReference>
<dbReference type="EC" id="4.-.-.-" evidence="9"/>
<dbReference type="InterPro" id="IPR007115">
    <property type="entry name" value="6-PTP_synth/QueD"/>
</dbReference>
<proteinExistence type="inferred from homology"/>
<dbReference type="InterPro" id="IPR038418">
    <property type="entry name" value="6-PTP_synth/QueD_sf"/>
</dbReference>
<dbReference type="SUPFAM" id="SSF55620">
    <property type="entry name" value="Tetrahydrobiopterin biosynthesis enzymes-like"/>
    <property type="match status" value="1"/>
</dbReference>
<feature type="binding site" evidence="10">
    <location>
        <position position="18"/>
    </location>
    <ligand>
        <name>Zn(2+)</name>
        <dbReference type="ChEBI" id="CHEBI:29105"/>
    </ligand>
</feature>
<dbReference type="UniPathway" id="UPA00391"/>
<keyword evidence="12" id="KW-1185">Reference proteome</keyword>
<name>A0A2U2BRP0_9PROT</name>
<comment type="caution">
    <text evidence="11">The sequence shown here is derived from an EMBL/GenBank/DDBJ whole genome shotgun (WGS) entry which is preliminary data.</text>
</comment>
<comment type="pathway">
    <text evidence="2 9">Purine metabolism; 7-cyano-7-deazaguanine biosynthesis.</text>
</comment>
<evidence type="ECO:0000256" key="8">
    <source>
        <dbReference type="ARBA" id="ARBA00048807"/>
    </source>
</evidence>
<comment type="similarity">
    <text evidence="3 9">Belongs to the PTPS family. QueD subfamily.</text>
</comment>
<evidence type="ECO:0000256" key="1">
    <source>
        <dbReference type="ARBA" id="ARBA00002285"/>
    </source>
</evidence>
<feature type="binding site" evidence="10">
    <location>
        <position position="33"/>
    </location>
    <ligand>
        <name>Zn(2+)</name>
        <dbReference type="ChEBI" id="CHEBI:29105"/>
    </ligand>
</feature>
<dbReference type="Pfam" id="PF01242">
    <property type="entry name" value="PTPS"/>
    <property type="match status" value="1"/>
</dbReference>
<accession>A0A2U2BRP0</accession>
<dbReference type="Gene3D" id="3.30.479.10">
    <property type="entry name" value="6-pyruvoyl tetrahydropterin synthase/QueD"/>
    <property type="match status" value="1"/>
</dbReference>